<feature type="transmembrane region" description="Helical" evidence="1">
    <location>
        <begin position="108"/>
        <end position="131"/>
    </location>
</feature>
<dbReference type="AlphaFoldDB" id="A0AAV4QA36"/>
<accession>A0AAV4QA36</accession>
<proteinExistence type="predicted"/>
<keyword evidence="1" id="KW-1133">Transmembrane helix</keyword>
<keyword evidence="3" id="KW-1185">Reference proteome</keyword>
<keyword evidence="1" id="KW-0472">Membrane</keyword>
<sequence length="133" mass="15377">MQRFYEATFHMLERNSNPRKSIDLMRAVKVMQGKNETKGWNFFLLPLRNVEGDISQRSPNLSQRELVSMTYALLPETRGASVNQIRGRCSLDSAVNERFATVFFRLRLILIFVSEFPTLLESVMAWSALLFPS</sequence>
<protein>
    <submittedName>
        <fullName evidence="2">Uncharacterized protein</fullName>
    </submittedName>
</protein>
<dbReference type="Proteomes" id="UP001054945">
    <property type="component" value="Unassembled WGS sequence"/>
</dbReference>
<evidence type="ECO:0000256" key="1">
    <source>
        <dbReference type="SAM" id="Phobius"/>
    </source>
</evidence>
<comment type="caution">
    <text evidence="2">The sequence shown here is derived from an EMBL/GenBank/DDBJ whole genome shotgun (WGS) entry which is preliminary data.</text>
</comment>
<organism evidence="2 3">
    <name type="scientific">Caerostris extrusa</name>
    <name type="common">Bark spider</name>
    <name type="synonym">Caerostris bankana</name>
    <dbReference type="NCBI Taxonomy" id="172846"/>
    <lineage>
        <taxon>Eukaryota</taxon>
        <taxon>Metazoa</taxon>
        <taxon>Ecdysozoa</taxon>
        <taxon>Arthropoda</taxon>
        <taxon>Chelicerata</taxon>
        <taxon>Arachnida</taxon>
        <taxon>Araneae</taxon>
        <taxon>Araneomorphae</taxon>
        <taxon>Entelegynae</taxon>
        <taxon>Araneoidea</taxon>
        <taxon>Araneidae</taxon>
        <taxon>Caerostris</taxon>
    </lineage>
</organism>
<gene>
    <name evidence="2" type="ORF">CEXT_211391</name>
</gene>
<reference evidence="2 3" key="1">
    <citation type="submission" date="2021-06" db="EMBL/GenBank/DDBJ databases">
        <title>Caerostris extrusa draft genome.</title>
        <authorList>
            <person name="Kono N."/>
            <person name="Arakawa K."/>
        </authorList>
    </citation>
    <scope>NUCLEOTIDE SEQUENCE [LARGE SCALE GENOMIC DNA]</scope>
</reference>
<evidence type="ECO:0000313" key="3">
    <source>
        <dbReference type="Proteomes" id="UP001054945"/>
    </source>
</evidence>
<keyword evidence="1" id="KW-0812">Transmembrane</keyword>
<evidence type="ECO:0000313" key="2">
    <source>
        <dbReference type="EMBL" id="GIY06274.1"/>
    </source>
</evidence>
<name>A0AAV4QA36_CAEEX</name>
<dbReference type="EMBL" id="BPLR01005944">
    <property type="protein sequence ID" value="GIY06274.1"/>
    <property type="molecule type" value="Genomic_DNA"/>
</dbReference>